<proteinExistence type="predicted"/>
<evidence type="ECO:0000313" key="3">
    <source>
        <dbReference type="Proteomes" id="UP000267164"/>
    </source>
</evidence>
<dbReference type="OrthoDB" id="2955510at2"/>
<protein>
    <submittedName>
        <fullName evidence="2">Uncharacterized protein</fullName>
    </submittedName>
</protein>
<reference evidence="2 3" key="1">
    <citation type="submission" date="2018-09" db="EMBL/GenBank/DDBJ databases">
        <title>Nocardia yunnanensis sp. nov., an actinomycete isolated from a soil sample.</title>
        <authorList>
            <person name="Zhang J."/>
        </authorList>
    </citation>
    <scope>NUCLEOTIDE SEQUENCE [LARGE SCALE GENOMIC DNA]</scope>
    <source>
        <strain evidence="2 3">CFHS0054</strain>
    </source>
</reference>
<sequence>MRWAITRRTMREGRAALNFWLGSCIGLIAAGVTALLIATAHDTVHGGVTVAAALYGAWTLGWLCGPVLTGSSDETLQPEQFRLLPLTTRQLAYGLGAAAFVGTAPIVNLIAFGGLVLLAAQIGWGAVLIAIPGAILQLVFVILLSRVVVAWLGAAMRSRRGKDLGVLFAALLGLAYYPLNLLVGALGPKLESEHGGLSVALRVLPSGWAPYAVEAAARGDYLFAVLPLLGLALLALVLWQAWAVLLERRLTSPAAAAGQVVDTGGGILDRFVPPTPVGAMLTKELRTWWRDGRRRAALLPLLIVGFVLPVFLSVRAHGSGTIPFSGAFVVWLATMSSANLYGFDGTAVWQTLVTPGAERADVRGRAYAWLIIVAPVSVLATLILPGALGKAELYPWAVSTLPVLLGVGVGGVVFLSTHAAFALPPQRGNPFTGSGNPGCSKLLMQLAVGLVQLLAAAPVLAMLGVGAGLRLPLLQWAALPVGLVIGGFAAVLGIRSATNRLGTHGPELLAAVKPR</sequence>
<keyword evidence="1" id="KW-0472">Membrane</keyword>
<dbReference type="Proteomes" id="UP000267164">
    <property type="component" value="Chromosome"/>
</dbReference>
<evidence type="ECO:0000313" key="2">
    <source>
        <dbReference type="EMBL" id="AYF73063.1"/>
    </source>
</evidence>
<keyword evidence="3" id="KW-1185">Reference proteome</keyword>
<feature type="transmembrane region" description="Helical" evidence="1">
    <location>
        <begin position="322"/>
        <end position="343"/>
    </location>
</feature>
<feature type="transmembrane region" description="Helical" evidence="1">
    <location>
        <begin position="164"/>
        <end position="187"/>
    </location>
</feature>
<feature type="transmembrane region" description="Helical" evidence="1">
    <location>
        <begin position="364"/>
        <end position="384"/>
    </location>
</feature>
<feature type="transmembrane region" description="Helical" evidence="1">
    <location>
        <begin position="52"/>
        <end position="70"/>
    </location>
</feature>
<dbReference type="AlphaFoldDB" id="A0A386Z732"/>
<feature type="transmembrane region" description="Helical" evidence="1">
    <location>
        <begin position="396"/>
        <end position="421"/>
    </location>
</feature>
<feature type="transmembrane region" description="Helical" evidence="1">
    <location>
        <begin position="91"/>
        <end position="120"/>
    </location>
</feature>
<gene>
    <name evidence="2" type="ORF">D7D52_03355</name>
</gene>
<feature type="transmembrane region" description="Helical" evidence="1">
    <location>
        <begin position="473"/>
        <end position="494"/>
    </location>
</feature>
<keyword evidence="1" id="KW-0812">Transmembrane</keyword>
<accession>A0A386Z732</accession>
<feature type="transmembrane region" description="Helical" evidence="1">
    <location>
        <begin position="126"/>
        <end position="152"/>
    </location>
</feature>
<name>A0A386Z732_9NOCA</name>
<organism evidence="2 3">
    <name type="scientific">Nocardia yunnanensis</name>
    <dbReference type="NCBI Taxonomy" id="2382165"/>
    <lineage>
        <taxon>Bacteria</taxon>
        <taxon>Bacillati</taxon>
        <taxon>Actinomycetota</taxon>
        <taxon>Actinomycetes</taxon>
        <taxon>Mycobacteriales</taxon>
        <taxon>Nocardiaceae</taxon>
        <taxon>Nocardia</taxon>
    </lineage>
</organism>
<feature type="transmembrane region" description="Helical" evidence="1">
    <location>
        <begin position="442"/>
        <end position="467"/>
    </location>
</feature>
<dbReference type="EMBL" id="CP032568">
    <property type="protein sequence ID" value="AYF73063.1"/>
    <property type="molecule type" value="Genomic_DNA"/>
</dbReference>
<evidence type="ECO:0000256" key="1">
    <source>
        <dbReference type="SAM" id="Phobius"/>
    </source>
</evidence>
<feature type="transmembrane region" description="Helical" evidence="1">
    <location>
        <begin position="296"/>
        <end position="316"/>
    </location>
</feature>
<dbReference type="KEGG" id="nyu:D7D52_03355"/>
<keyword evidence="1" id="KW-1133">Transmembrane helix</keyword>
<feature type="transmembrane region" description="Helical" evidence="1">
    <location>
        <begin position="20"/>
        <end position="40"/>
    </location>
</feature>
<feature type="transmembrane region" description="Helical" evidence="1">
    <location>
        <begin position="221"/>
        <end position="245"/>
    </location>
</feature>